<reference evidence="12 13" key="1">
    <citation type="submission" date="2018-09" db="EMBL/GenBank/DDBJ databases">
        <authorList>
            <person name="Grouzdev D.S."/>
            <person name="Krutkina M.S."/>
        </authorList>
    </citation>
    <scope>NUCLEOTIDE SEQUENCE [LARGE SCALE GENOMIC DNA]</scope>
    <source>
        <strain evidence="12 13">RmlP001</strain>
    </source>
</reference>
<keyword evidence="3" id="KW-0328">Glycosyltransferase</keyword>
<dbReference type="InterPro" id="IPR050979">
    <property type="entry name" value="LD-transpeptidase"/>
</dbReference>
<comment type="similarity">
    <text evidence="2">Belongs to the YkuD family.</text>
</comment>
<dbReference type="RefSeq" id="WP_129217494.1">
    <property type="nucleotide sequence ID" value="NZ_QYBC01000002.1"/>
</dbReference>
<evidence type="ECO:0000256" key="10">
    <source>
        <dbReference type="SAM" id="Phobius"/>
    </source>
</evidence>
<dbReference type="AlphaFoldDB" id="A0A4Q2RIS0"/>
<dbReference type="PANTHER" id="PTHR30582:SF24">
    <property type="entry name" value="L,D-TRANSPEPTIDASE ERFK_SRFK-RELATED"/>
    <property type="match status" value="1"/>
</dbReference>
<feature type="active site" description="Nucleophile" evidence="9">
    <location>
        <position position="165"/>
    </location>
</feature>
<comment type="pathway">
    <text evidence="1 9">Cell wall biogenesis; peptidoglycan biosynthesis.</text>
</comment>
<feature type="active site" description="Proton donor/acceptor" evidence="9">
    <location>
        <position position="149"/>
    </location>
</feature>
<dbReference type="Pfam" id="PF03734">
    <property type="entry name" value="YkuD"/>
    <property type="match status" value="1"/>
</dbReference>
<accession>A0A4Q2RIS0</accession>
<dbReference type="Proteomes" id="UP000289411">
    <property type="component" value="Unassembled WGS sequence"/>
</dbReference>
<keyword evidence="10" id="KW-1133">Transmembrane helix</keyword>
<dbReference type="PROSITE" id="PS51257">
    <property type="entry name" value="PROKAR_LIPOPROTEIN"/>
    <property type="match status" value="1"/>
</dbReference>
<evidence type="ECO:0000313" key="12">
    <source>
        <dbReference type="EMBL" id="RYB06955.1"/>
    </source>
</evidence>
<comment type="caution">
    <text evidence="12">The sequence shown here is derived from an EMBL/GenBank/DDBJ whole genome shotgun (WGS) entry which is preliminary data.</text>
</comment>
<keyword evidence="10" id="KW-0472">Membrane</keyword>
<evidence type="ECO:0000259" key="11">
    <source>
        <dbReference type="PROSITE" id="PS52029"/>
    </source>
</evidence>
<dbReference type="PROSITE" id="PS52029">
    <property type="entry name" value="LD_TPASE"/>
    <property type="match status" value="1"/>
</dbReference>
<reference evidence="12 13" key="2">
    <citation type="submission" date="2019-02" db="EMBL/GenBank/DDBJ databases">
        <title>'Lichenibacterium ramalinii' gen. nov. sp. nov., 'Lichenibacterium minor' gen. nov. sp. nov.</title>
        <authorList>
            <person name="Pankratov T."/>
        </authorList>
    </citation>
    <scope>NUCLEOTIDE SEQUENCE [LARGE SCALE GENOMIC DNA]</scope>
    <source>
        <strain evidence="12 13">RmlP001</strain>
    </source>
</reference>
<dbReference type="GO" id="GO:0008360">
    <property type="term" value="P:regulation of cell shape"/>
    <property type="evidence" value="ECO:0007669"/>
    <property type="project" value="UniProtKB-UniRule"/>
</dbReference>
<keyword evidence="13" id="KW-1185">Reference proteome</keyword>
<feature type="domain" description="L,D-TPase catalytic" evidence="11">
    <location>
        <begin position="59"/>
        <end position="189"/>
    </location>
</feature>
<evidence type="ECO:0000256" key="2">
    <source>
        <dbReference type="ARBA" id="ARBA00005992"/>
    </source>
</evidence>
<protein>
    <submittedName>
        <fullName evidence="12">L,D-transpeptidase</fullName>
    </submittedName>
</protein>
<keyword evidence="6 9" id="KW-0133">Cell shape</keyword>
<dbReference type="CDD" id="cd16913">
    <property type="entry name" value="YkuD_like"/>
    <property type="match status" value="1"/>
</dbReference>
<dbReference type="EMBL" id="QYBC01000002">
    <property type="protein sequence ID" value="RYB06955.1"/>
    <property type="molecule type" value="Genomic_DNA"/>
</dbReference>
<name>A0A4Q2RIS0_9HYPH</name>
<keyword evidence="4" id="KW-0808">Transferase</keyword>
<evidence type="ECO:0000256" key="5">
    <source>
        <dbReference type="ARBA" id="ARBA00022801"/>
    </source>
</evidence>
<keyword evidence="10" id="KW-0812">Transmembrane</keyword>
<dbReference type="GO" id="GO:0071972">
    <property type="term" value="F:peptidoglycan L,D-transpeptidase activity"/>
    <property type="evidence" value="ECO:0007669"/>
    <property type="project" value="TreeGrafter"/>
</dbReference>
<dbReference type="PANTHER" id="PTHR30582">
    <property type="entry name" value="L,D-TRANSPEPTIDASE"/>
    <property type="match status" value="1"/>
</dbReference>
<dbReference type="OrthoDB" id="8446117at2"/>
<dbReference type="GO" id="GO:0018104">
    <property type="term" value="P:peptidoglycan-protein cross-linking"/>
    <property type="evidence" value="ECO:0007669"/>
    <property type="project" value="TreeGrafter"/>
</dbReference>
<proteinExistence type="inferred from homology"/>
<dbReference type="GO" id="GO:0005576">
    <property type="term" value="C:extracellular region"/>
    <property type="evidence" value="ECO:0007669"/>
    <property type="project" value="TreeGrafter"/>
</dbReference>
<dbReference type="UniPathway" id="UPA00219"/>
<dbReference type="InterPro" id="IPR038063">
    <property type="entry name" value="Transpep_catalytic_dom"/>
</dbReference>
<evidence type="ECO:0000256" key="4">
    <source>
        <dbReference type="ARBA" id="ARBA00022679"/>
    </source>
</evidence>
<organism evidence="12 13">
    <name type="scientific">Lichenibacterium ramalinae</name>
    <dbReference type="NCBI Taxonomy" id="2316527"/>
    <lineage>
        <taxon>Bacteria</taxon>
        <taxon>Pseudomonadati</taxon>
        <taxon>Pseudomonadota</taxon>
        <taxon>Alphaproteobacteria</taxon>
        <taxon>Hyphomicrobiales</taxon>
        <taxon>Lichenihabitantaceae</taxon>
        <taxon>Lichenibacterium</taxon>
    </lineage>
</organism>
<dbReference type="InterPro" id="IPR005490">
    <property type="entry name" value="LD_TPept_cat_dom"/>
</dbReference>
<evidence type="ECO:0000313" key="13">
    <source>
        <dbReference type="Proteomes" id="UP000289411"/>
    </source>
</evidence>
<evidence type="ECO:0000256" key="8">
    <source>
        <dbReference type="ARBA" id="ARBA00023316"/>
    </source>
</evidence>
<evidence type="ECO:0000256" key="7">
    <source>
        <dbReference type="ARBA" id="ARBA00022984"/>
    </source>
</evidence>
<keyword evidence="5" id="KW-0378">Hydrolase</keyword>
<evidence type="ECO:0000256" key="3">
    <source>
        <dbReference type="ARBA" id="ARBA00022676"/>
    </source>
</evidence>
<dbReference type="FunFam" id="2.40.440.10:FF:000002">
    <property type="entry name" value="L,D-transpeptidase ErfK/SrfK"/>
    <property type="match status" value="1"/>
</dbReference>
<gene>
    <name evidence="12" type="ORF">D3272_02380</name>
</gene>
<evidence type="ECO:0000256" key="9">
    <source>
        <dbReference type="PROSITE-ProRule" id="PRU01373"/>
    </source>
</evidence>
<dbReference type="GO" id="GO:0071555">
    <property type="term" value="P:cell wall organization"/>
    <property type="evidence" value="ECO:0007669"/>
    <property type="project" value="UniProtKB-UniRule"/>
</dbReference>
<sequence>MEFTRRAGFDSRLQGRRGPVVTHLLLACSIVVAALAVLYGAVSPARAAGYEGPTGYAPGTVVISQSQRRLYLVTEDGSPISYPVAVGKSGKQWRGTVSIDGKYRNPAWAPPAEVKRAEPWLPDYIPGGSSRNPMGMRALTLTGGEYAIHGTNRPTTIGTAASFGCIRMYNRDIVDLFDRVSVGTPVVMMP</sequence>
<evidence type="ECO:0000256" key="6">
    <source>
        <dbReference type="ARBA" id="ARBA00022960"/>
    </source>
</evidence>
<keyword evidence="8 9" id="KW-0961">Cell wall biogenesis/degradation</keyword>
<dbReference type="GO" id="GO:0016757">
    <property type="term" value="F:glycosyltransferase activity"/>
    <property type="evidence" value="ECO:0007669"/>
    <property type="project" value="UniProtKB-KW"/>
</dbReference>
<keyword evidence="7 9" id="KW-0573">Peptidoglycan synthesis</keyword>
<dbReference type="SUPFAM" id="SSF141523">
    <property type="entry name" value="L,D-transpeptidase catalytic domain-like"/>
    <property type="match status" value="1"/>
</dbReference>
<feature type="transmembrane region" description="Helical" evidence="10">
    <location>
        <begin position="20"/>
        <end position="42"/>
    </location>
</feature>
<dbReference type="Gene3D" id="2.40.440.10">
    <property type="entry name" value="L,D-transpeptidase catalytic domain-like"/>
    <property type="match status" value="1"/>
</dbReference>
<evidence type="ECO:0000256" key="1">
    <source>
        <dbReference type="ARBA" id="ARBA00004752"/>
    </source>
</evidence>